<name>A0AAV9JHL7_9PEZI</name>
<evidence type="ECO:0000313" key="2">
    <source>
        <dbReference type="EMBL" id="KAK4543980.1"/>
    </source>
</evidence>
<dbReference type="EMBL" id="JAVFHQ010000028">
    <property type="protein sequence ID" value="KAK4543980.1"/>
    <property type="molecule type" value="Genomic_DNA"/>
</dbReference>
<feature type="compositionally biased region" description="Basic and acidic residues" evidence="1">
    <location>
        <begin position="147"/>
        <end position="160"/>
    </location>
</feature>
<dbReference type="Proteomes" id="UP001324427">
    <property type="component" value="Unassembled WGS sequence"/>
</dbReference>
<feature type="compositionally biased region" description="Basic and acidic residues" evidence="1">
    <location>
        <begin position="169"/>
        <end position="181"/>
    </location>
</feature>
<proteinExistence type="predicted"/>
<accession>A0AAV9JHL7</accession>
<evidence type="ECO:0000313" key="3">
    <source>
        <dbReference type="Proteomes" id="UP001324427"/>
    </source>
</evidence>
<dbReference type="AlphaFoldDB" id="A0AAV9JHL7"/>
<gene>
    <name evidence="2" type="ORF">LTR36_004754</name>
</gene>
<reference evidence="2 3" key="1">
    <citation type="submission" date="2021-11" db="EMBL/GenBank/DDBJ databases">
        <title>Black yeast isolated from Biological Soil Crust.</title>
        <authorList>
            <person name="Kurbessoian T."/>
        </authorList>
    </citation>
    <scope>NUCLEOTIDE SEQUENCE [LARGE SCALE GENOMIC DNA]</scope>
    <source>
        <strain evidence="2 3">CCFEE 5522</strain>
    </source>
</reference>
<organism evidence="2 3">
    <name type="scientific">Oleoguttula mirabilis</name>
    <dbReference type="NCBI Taxonomy" id="1507867"/>
    <lineage>
        <taxon>Eukaryota</taxon>
        <taxon>Fungi</taxon>
        <taxon>Dikarya</taxon>
        <taxon>Ascomycota</taxon>
        <taxon>Pezizomycotina</taxon>
        <taxon>Dothideomycetes</taxon>
        <taxon>Dothideomycetidae</taxon>
        <taxon>Mycosphaerellales</taxon>
        <taxon>Teratosphaeriaceae</taxon>
        <taxon>Oleoguttula</taxon>
    </lineage>
</organism>
<feature type="region of interest" description="Disordered" evidence="1">
    <location>
        <begin position="146"/>
        <end position="187"/>
    </location>
</feature>
<comment type="caution">
    <text evidence="2">The sequence shown here is derived from an EMBL/GenBank/DDBJ whole genome shotgun (WGS) entry which is preliminary data.</text>
</comment>
<evidence type="ECO:0000256" key="1">
    <source>
        <dbReference type="SAM" id="MobiDB-lite"/>
    </source>
</evidence>
<keyword evidence="3" id="KW-1185">Reference proteome</keyword>
<sequence>MLEEARVLLWRLPSNLQPSVSLIHRAGTPAGGPTLLDACTNILSVLQTDAARSIKKNRIYHAAACSRHSSQQATSIFDAQSNNIKTHHHATLSKAQREMGVCRPGPKHHHKYCKLAMPQCFKHQTSWEAAHGKCVHCVRHNKQAGLAKEKERKERLEAQKAKTLGQAEKSAERDRAYEAKLARTGKH</sequence>
<protein>
    <submittedName>
        <fullName evidence="2">Uncharacterized protein</fullName>
    </submittedName>
</protein>